<feature type="transmembrane region" description="Helical" evidence="1">
    <location>
        <begin position="300"/>
        <end position="319"/>
    </location>
</feature>
<feature type="transmembrane region" description="Helical" evidence="1">
    <location>
        <begin position="114"/>
        <end position="131"/>
    </location>
</feature>
<evidence type="ECO:0000313" key="3">
    <source>
        <dbReference type="Proteomes" id="UP000185491"/>
    </source>
</evidence>
<protein>
    <submittedName>
        <fullName evidence="2">Membrane protein</fullName>
    </submittedName>
</protein>
<dbReference type="PANTHER" id="PTHR37814:SF1">
    <property type="entry name" value="MEMBRANE PROTEIN"/>
    <property type="match status" value="1"/>
</dbReference>
<feature type="transmembrane region" description="Helical" evidence="1">
    <location>
        <begin position="40"/>
        <end position="63"/>
    </location>
</feature>
<dbReference type="EMBL" id="CP009249">
    <property type="protein sequence ID" value="APT91740.1"/>
    <property type="molecule type" value="Genomic_DNA"/>
</dbReference>
<feature type="transmembrane region" description="Helical" evidence="1">
    <location>
        <begin position="325"/>
        <end position="346"/>
    </location>
</feature>
<keyword evidence="1" id="KW-1133">Transmembrane helix</keyword>
<reference evidence="2 3" key="1">
    <citation type="submission" date="2014-08" db="EMBL/GenBank/DDBJ databases">
        <title>Complete genome sequence of Corynebacterium phocae M408/89/1(T)(=DSM 44612(T)), isolated from the common seal (Phoca vitulina).</title>
        <authorList>
            <person name="Ruckert C."/>
            <person name="Albersmeier A."/>
            <person name="Winkler A."/>
            <person name="Kalinowski J."/>
        </authorList>
    </citation>
    <scope>NUCLEOTIDE SEQUENCE [LARGE SCALE GENOMIC DNA]</scope>
    <source>
        <strain evidence="2 3">M408/89/1</strain>
    </source>
</reference>
<feature type="transmembrane region" description="Helical" evidence="1">
    <location>
        <begin position="83"/>
        <end position="102"/>
    </location>
</feature>
<feature type="transmembrane region" description="Helical" evidence="1">
    <location>
        <begin position="138"/>
        <end position="162"/>
    </location>
</feature>
<name>A0A1L7D0X7_9CORY</name>
<evidence type="ECO:0000313" key="2">
    <source>
        <dbReference type="EMBL" id="APT91740.1"/>
    </source>
</evidence>
<dbReference type="KEGG" id="cpho:CPHO_01035"/>
<dbReference type="AlphaFoldDB" id="A0A1L7D0X7"/>
<keyword evidence="1" id="KW-0472">Membrane</keyword>
<feature type="transmembrane region" description="Helical" evidence="1">
    <location>
        <begin position="193"/>
        <end position="213"/>
    </location>
</feature>
<dbReference type="RefSeq" id="WP_075732467.1">
    <property type="nucleotide sequence ID" value="NZ_CP009249.1"/>
</dbReference>
<dbReference type="InterPro" id="IPR038728">
    <property type="entry name" value="YkvI-like"/>
</dbReference>
<dbReference type="Proteomes" id="UP000185491">
    <property type="component" value="Chromosome"/>
</dbReference>
<sequence length="452" mass="49325">MFKRALAISMAFVGVVVGAGFASGQEALVYFVAFGSTGIWAMVLSAVLMLITGIAILQLGSYFRATDHNAVYSEIAGPVSYRILDWGTITTLFCIGFIMFAGGGANINQQFPSIPTWVGGLVLLILVLIVGRLDVDKVTNVIGAITPFIIIFIVGVAIYTMLTSDIDYNALDTFARGHVDPAVPNPWLGAANYTGMNVMCAVSMGIVIGGNFLDNKTVGLGGIIGGIIFILLMALLVGALFINIETVYDADIPVLALVNSINPLFGYAMTFIIYGMIFNTAVGQLYALAKRITRKKPENFYKTYVVACLVGFVLSFAGFKQLVSFVFPILGYIGLFMIAVVVFNWARNRKRLSEEQTVRDRARTLVQRKLDPRERFTKKNELELAKLAAASNMETEEFEEVVSEEIHEDLESDDDIEYDREDPSPSVTYVVHTKPVAQEGVADTDVDFGAKA</sequence>
<keyword evidence="1" id="KW-0812">Transmembrane</keyword>
<dbReference type="Gene3D" id="1.20.1740.10">
    <property type="entry name" value="Amino acid/polyamine transporter I"/>
    <property type="match status" value="1"/>
</dbReference>
<feature type="transmembrane region" description="Helical" evidence="1">
    <location>
        <begin position="220"/>
        <end position="244"/>
    </location>
</feature>
<dbReference type="OrthoDB" id="4424890at2"/>
<dbReference type="PANTHER" id="PTHR37814">
    <property type="entry name" value="CONSERVED MEMBRANE PROTEIN"/>
    <property type="match status" value="1"/>
</dbReference>
<proteinExistence type="predicted"/>
<accession>A0A1L7D0X7</accession>
<keyword evidence="3" id="KW-1185">Reference proteome</keyword>
<evidence type="ECO:0000256" key="1">
    <source>
        <dbReference type="SAM" id="Phobius"/>
    </source>
</evidence>
<organism evidence="2 3">
    <name type="scientific">Corynebacterium phocae</name>
    <dbReference type="NCBI Taxonomy" id="161895"/>
    <lineage>
        <taxon>Bacteria</taxon>
        <taxon>Bacillati</taxon>
        <taxon>Actinomycetota</taxon>
        <taxon>Actinomycetes</taxon>
        <taxon>Mycobacteriales</taxon>
        <taxon>Corynebacteriaceae</taxon>
        <taxon>Corynebacterium</taxon>
    </lineage>
</organism>
<feature type="transmembrane region" description="Helical" evidence="1">
    <location>
        <begin position="264"/>
        <end position="288"/>
    </location>
</feature>
<gene>
    <name evidence="2" type="ORF">CPHO_01035</name>
</gene>